<accession>A0ABW3NX08</accession>
<dbReference type="SUPFAM" id="SSF52402">
    <property type="entry name" value="Adenine nucleotide alpha hydrolases-like"/>
    <property type="match status" value="1"/>
</dbReference>
<evidence type="ECO:0000256" key="1">
    <source>
        <dbReference type="ARBA" id="ARBA00005187"/>
    </source>
</evidence>
<dbReference type="SUPFAM" id="SSF56235">
    <property type="entry name" value="N-terminal nucleophile aminohydrolases (Ntn hydrolases)"/>
    <property type="match status" value="1"/>
</dbReference>
<gene>
    <name evidence="5" type="ORF">ACFQ24_02600</name>
</gene>
<dbReference type="InterPro" id="IPR001962">
    <property type="entry name" value="Asn_synthase"/>
</dbReference>
<sequence length="605" mass="66988">MADRFLMLASRDAGVRATVLQFAEQRELRIVRNDAGLLILCSADAGWQSLVDGKCLIVGSLFAKSNFQPTKLDDAFAGKDGCPAFEVLLDRYWGRYVALSLAEDTVQILRDPSGGLPAYHLECDRYLAAASDAKLLVEAGLLQPVIDHDSILQQFRQPNGRLSATGLCGLRELMPGYALEWQGQRATEKPLWSPWSHARRRFYGDFEQAARQLRETVDGCIKALGRRENGATLIGMSGGLDSSIIAAALREVDFGAEGISIATKHPDGDERHYARQICSRLGLPFHGAQYDVSHVDPLRPSAPHLARPTGEGFLQSYDRIVMDLARERGARSIFRGNGGDAVFCFMQNVMPILDRWEAKHERRNIMQTVSDVCRMTDSDMRAVLKASWEKKRGSPLSSMSRVDDLFLSSRDVDRSLPAVPGEEQMADLPRGRIVHALWILRVQRFTEGYARDGELEMICPLLSQPIVELCLSIPSWYWIEGGINRAVARQAYRPILGPEAMQRTRKGGPAAFCVDLLEAYRQSYRELLLDGLLARHEVIDRNAVEAALAYEGPQRGDGYLRLLALADAEAWVRHWSGAGAGRLSTNAGMVAANAGSSHLLARDDA</sequence>
<comment type="pathway">
    <text evidence="1">Amino-acid biosynthesis; L-asparagine biosynthesis; L-asparagine from L-aspartate (L-Gln route): step 1/1.</text>
</comment>
<name>A0ABW3NX08_9SPHN</name>
<dbReference type="InterPro" id="IPR051786">
    <property type="entry name" value="ASN_synthetase/amidase"/>
</dbReference>
<evidence type="ECO:0000313" key="5">
    <source>
        <dbReference type="EMBL" id="MFD1103805.1"/>
    </source>
</evidence>
<keyword evidence="6" id="KW-1185">Reference proteome</keyword>
<dbReference type="EC" id="6.3.5.4" evidence="2"/>
<comment type="caution">
    <text evidence="5">The sequence shown here is derived from an EMBL/GenBank/DDBJ whole genome shotgun (WGS) entry which is preliminary data.</text>
</comment>
<dbReference type="Gene3D" id="3.40.50.620">
    <property type="entry name" value="HUPs"/>
    <property type="match status" value="1"/>
</dbReference>
<dbReference type="EMBL" id="JBHTLS010000009">
    <property type="protein sequence ID" value="MFD1103805.1"/>
    <property type="molecule type" value="Genomic_DNA"/>
</dbReference>
<dbReference type="PANTHER" id="PTHR43284:SF1">
    <property type="entry name" value="ASPARAGINE SYNTHETASE"/>
    <property type="match status" value="1"/>
</dbReference>
<dbReference type="InterPro" id="IPR014729">
    <property type="entry name" value="Rossmann-like_a/b/a_fold"/>
</dbReference>
<comment type="catalytic activity">
    <reaction evidence="3">
        <text>L-aspartate + L-glutamine + ATP + H2O = L-asparagine + L-glutamate + AMP + diphosphate + H(+)</text>
        <dbReference type="Rhea" id="RHEA:12228"/>
        <dbReference type="ChEBI" id="CHEBI:15377"/>
        <dbReference type="ChEBI" id="CHEBI:15378"/>
        <dbReference type="ChEBI" id="CHEBI:29985"/>
        <dbReference type="ChEBI" id="CHEBI:29991"/>
        <dbReference type="ChEBI" id="CHEBI:30616"/>
        <dbReference type="ChEBI" id="CHEBI:33019"/>
        <dbReference type="ChEBI" id="CHEBI:58048"/>
        <dbReference type="ChEBI" id="CHEBI:58359"/>
        <dbReference type="ChEBI" id="CHEBI:456215"/>
        <dbReference type="EC" id="6.3.5.4"/>
    </reaction>
</comment>
<evidence type="ECO:0000313" key="6">
    <source>
        <dbReference type="Proteomes" id="UP001597203"/>
    </source>
</evidence>
<feature type="domain" description="Asparagine synthetase" evidence="4">
    <location>
        <begin position="236"/>
        <end position="573"/>
    </location>
</feature>
<evidence type="ECO:0000256" key="2">
    <source>
        <dbReference type="ARBA" id="ARBA00012737"/>
    </source>
</evidence>
<protein>
    <recommendedName>
        <fullName evidence="2">asparagine synthase (glutamine-hydrolyzing)</fullName>
        <ecNumber evidence="2">6.3.5.4</ecNumber>
    </recommendedName>
</protein>
<dbReference type="RefSeq" id="WP_380908893.1">
    <property type="nucleotide sequence ID" value="NZ_JBHTLS010000009.1"/>
</dbReference>
<evidence type="ECO:0000256" key="3">
    <source>
        <dbReference type="ARBA" id="ARBA00048741"/>
    </source>
</evidence>
<reference evidence="6" key="1">
    <citation type="journal article" date="2019" name="Int. J. Syst. Evol. Microbiol.">
        <title>The Global Catalogue of Microorganisms (GCM) 10K type strain sequencing project: providing services to taxonomists for standard genome sequencing and annotation.</title>
        <authorList>
            <consortium name="The Broad Institute Genomics Platform"/>
            <consortium name="The Broad Institute Genome Sequencing Center for Infectious Disease"/>
            <person name="Wu L."/>
            <person name="Ma J."/>
        </authorList>
    </citation>
    <scope>NUCLEOTIDE SEQUENCE [LARGE SCALE GENOMIC DNA]</scope>
    <source>
        <strain evidence="6">CCUG 54329</strain>
    </source>
</reference>
<dbReference type="InterPro" id="IPR029055">
    <property type="entry name" value="Ntn_hydrolases_N"/>
</dbReference>
<dbReference type="Pfam" id="PF00733">
    <property type="entry name" value="Asn_synthase"/>
    <property type="match status" value="1"/>
</dbReference>
<proteinExistence type="predicted"/>
<dbReference type="Proteomes" id="UP001597203">
    <property type="component" value="Unassembled WGS sequence"/>
</dbReference>
<organism evidence="5 6">
    <name type="scientific">Sphingobium olei</name>
    <dbReference type="NCBI Taxonomy" id="420955"/>
    <lineage>
        <taxon>Bacteria</taxon>
        <taxon>Pseudomonadati</taxon>
        <taxon>Pseudomonadota</taxon>
        <taxon>Alphaproteobacteria</taxon>
        <taxon>Sphingomonadales</taxon>
        <taxon>Sphingomonadaceae</taxon>
        <taxon>Sphingobium</taxon>
    </lineage>
</organism>
<dbReference type="PANTHER" id="PTHR43284">
    <property type="entry name" value="ASPARAGINE SYNTHETASE (GLUTAMINE-HYDROLYZING)"/>
    <property type="match status" value="1"/>
</dbReference>
<evidence type="ECO:0000259" key="4">
    <source>
        <dbReference type="Pfam" id="PF00733"/>
    </source>
</evidence>